<feature type="compositionally biased region" description="Low complexity" evidence="1">
    <location>
        <begin position="8"/>
        <end position="20"/>
    </location>
</feature>
<evidence type="ECO:0000313" key="3">
    <source>
        <dbReference type="Proteomes" id="UP000546642"/>
    </source>
</evidence>
<proteinExistence type="predicted"/>
<accession>A0A7X0D856</accession>
<protein>
    <submittedName>
        <fullName evidence="2">Uncharacterized protein</fullName>
    </submittedName>
</protein>
<name>A0A7X0D856_9ACTN</name>
<feature type="region of interest" description="Disordered" evidence="1">
    <location>
        <begin position="1"/>
        <end position="20"/>
    </location>
</feature>
<sequence length="51" mass="5305">MREPGRPPVNGGVHVPGGRFRAGPARRFLLGYQSGARGSGYSKGDLHTIGG</sequence>
<organism evidence="2 3">
    <name type="scientific">Nocardiopsis mwathae</name>
    <dbReference type="NCBI Taxonomy" id="1472723"/>
    <lineage>
        <taxon>Bacteria</taxon>
        <taxon>Bacillati</taxon>
        <taxon>Actinomycetota</taxon>
        <taxon>Actinomycetes</taxon>
        <taxon>Streptosporangiales</taxon>
        <taxon>Nocardiopsidaceae</taxon>
        <taxon>Nocardiopsis</taxon>
    </lineage>
</organism>
<dbReference type="EMBL" id="JACHDS010000001">
    <property type="protein sequence ID" value="MBB6173674.1"/>
    <property type="molecule type" value="Genomic_DNA"/>
</dbReference>
<evidence type="ECO:0000256" key="1">
    <source>
        <dbReference type="SAM" id="MobiDB-lite"/>
    </source>
</evidence>
<reference evidence="2 3" key="1">
    <citation type="submission" date="2020-08" db="EMBL/GenBank/DDBJ databases">
        <title>Sequencing the genomes of 1000 actinobacteria strains.</title>
        <authorList>
            <person name="Klenk H.-P."/>
        </authorList>
    </citation>
    <scope>NUCLEOTIDE SEQUENCE [LARGE SCALE GENOMIC DNA]</scope>
    <source>
        <strain evidence="2 3">DSM 46659</strain>
    </source>
</reference>
<dbReference type="AlphaFoldDB" id="A0A7X0D856"/>
<keyword evidence="3" id="KW-1185">Reference proteome</keyword>
<comment type="caution">
    <text evidence="2">The sequence shown here is derived from an EMBL/GenBank/DDBJ whole genome shotgun (WGS) entry which is preliminary data.</text>
</comment>
<evidence type="ECO:0000313" key="2">
    <source>
        <dbReference type="EMBL" id="MBB6173674.1"/>
    </source>
</evidence>
<gene>
    <name evidence="2" type="ORF">HNR23_003734</name>
</gene>
<dbReference type="Proteomes" id="UP000546642">
    <property type="component" value="Unassembled WGS sequence"/>
</dbReference>